<comment type="caution">
    <text evidence="2">The sequence shown here is derived from an EMBL/GenBank/DDBJ whole genome shotgun (WGS) entry which is preliminary data.</text>
</comment>
<evidence type="ECO:0000313" key="2">
    <source>
        <dbReference type="EMBL" id="RXJ64504.1"/>
    </source>
</evidence>
<protein>
    <submittedName>
        <fullName evidence="2">Resolvase</fullName>
    </submittedName>
</protein>
<dbReference type="InterPro" id="IPR050639">
    <property type="entry name" value="SSR_resolvase"/>
</dbReference>
<dbReference type="EMBL" id="PDKO01000001">
    <property type="protein sequence ID" value="RXJ64504.1"/>
    <property type="molecule type" value="Genomic_DNA"/>
</dbReference>
<evidence type="ECO:0000259" key="1">
    <source>
        <dbReference type="PROSITE" id="PS51736"/>
    </source>
</evidence>
<dbReference type="Gene3D" id="3.40.50.1390">
    <property type="entry name" value="Resolvase, N-terminal catalytic domain"/>
    <property type="match status" value="1"/>
</dbReference>
<dbReference type="InterPro" id="IPR006119">
    <property type="entry name" value="Resolv_N"/>
</dbReference>
<dbReference type="RefSeq" id="WP_129080927.1">
    <property type="nucleotide sequence ID" value="NZ_CP041070.1"/>
</dbReference>
<gene>
    <name evidence="2" type="ORF">CRV06_00680</name>
</gene>
<feature type="domain" description="Resolvase/invertase-type recombinase catalytic" evidence="1">
    <location>
        <begin position="3"/>
        <end position="145"/>
    </location>
</feature>
<evidence type="ECO:0000313" key="3">
    <source>
        <dbReference type="Proteomes" id="UP000290191"/>
    </source>
</evidence>
<dbReference type="InterPro" id="IPR036162">
    <property type="entry name" value="Resolvase-like_N_sf"/>
</dbReference>
<dbReference type="GO" id="GO:0000150">
    <property type="term" value="F:DNA strand exchange activity"/>
    <property type="evidence" value="ECO:0007669"/>
    <property type="project" value="InterPro"/>
</dbReference>
<dbReference type="Proteomes" id="UP000290191">
    <property type="component" value="Unassembled WGS sequence"/>
</dbReference>
<dbReference type="OrthoDB" id="5343318at2"/>
<proteinExistence type="predicted"/>
<organism evidence="2 3">
    <name type="scientific">Halarcobacter anaerophilus</name>
    <dbReference type="NCBI Taxonomy" id="877500"/>
    <lineage>
        <taxon>Bacteria</taxon>
        <taxon>Pseudomonadati</taxon>
        <taxon>Campylobacterota</taxon>
        <taxon>Epsilonproteobacteria</taxon>
        <taxon>Campylobacterales</taxon>
        <taxon>Arcobacteraceae</taxon>
        <taxon>Halarcobacter</taxon>
    </lineage>
</organism>
<sequence length="213" mass="24499">MSKIFSFVRVNNNNEVYTKTQRKGLKDYEQNNNISVYKEIEIVIDTPDEEKNMLEFLKSCEISSTLLVYDLNVFGRTIETILEIVKFLLSNKIRIIVIKQNLDLIDDKDMLTQMILGVISMTVHLEKDLMSLRTKEALTAKKLKGESLGKPKGTIQKSKFDKQRDKIEELLAVGLSVRKIAKLLGYNNHIGLNNYVKKRNIRHNLPNTLDIAS</sequence>
<dbReference type="PANTHER" id="PTHR30461:SF19">
    <property type="entry name" value="SITE-SPECIFIC RECOMBINASE RESOLVASE FAMILY"/>
    <property type="match status" value="1"/>
</dbReference>
<dbReference type="GO" id="GO:0003677">
    <property type="term" value="F:DNA binding"/>
    <property type="evidence" value="ECO:0007669"/>
    <property type="project" value="InterPro"/>
</dbReference>
<name>A0A4Q0Y580_9BACT</name>
<dbReference type="AlphaFoldDB" id="A0A4Q0Y580"/>
<dbReference type="PANTHER" id="PTHR30461">
    <property type="entry name" value="DNA-INVERTASE FROM LAMBDOID PROPHAGE"/>
    <property type="match status" value="1"/>
</dbReference>
<accession>A0A4Q0Y580</accession>
<dbReference type="Pfam" id="PF00239">
    <property type="entry name" value="Resolvase"/>
    <property type="match status" value="1"/>
</dbReference>
<keyword evidence="3" id="KW-1185">Reference proteome</keyword>
<dbReference type="SUPFAM" id="SSF53041">
    <property type="entry name" value="Resolvase-like"/>
    <property type="match status" value="1"/>
</dbReference>
<dbReference type="STRING" id="877500.GCA_000935065_02595"/>
<dbReference type="SMART" id="SM00857">
    <property type="entry name" value="Resolvase"/>
    <property type="match status" value="1"/>
</dbReference>
<reference evidence="2 3" key="1">
    <citation type="submission" date="2017-10" db="EMBL/GenBank/DDBJ databases">
        <title>Genomics of the genus Arcobacter.</title>
        <authorList>
            <person name="Perez-Cataluna A."/>
            <person name="Figueras M.J."/>
        </authorList>
    </citation>
    <scope>NUCLEOTIDE SEQUENCE [LARGE SCALE GENOMIC DNA]</scope>
    <source>
        <strain evidence="2 3">DSM 24636</strain>
    </source>
</reference>
<dbReference type="PROSITE" id="PS51736">
    <property type="entry name" value="RECOMBINASES_3"/>
    <property type="match status" value="1"/>
</dbReference>